<sequence>MPDIEVYRLLVDCLRMRQEDVRHFKGEGMKGSIYGGEKTLTIAFGHFLGKAEEVKGLLPPWWTTTNVFQCQIQETWEDSYMPMKLRMLAQRGYGWVPFPDDGSILANGTKVEAEDGIDALV</sequence>
<protein>
    <submittedName>
        <fullName evidence="1">Uncharacterized protein</fullName>
    </submittedName>
</protein>
<organism evidence="1 2">
    <name type="scientific">Cryoendolithus antarcticus</name>
    <dbReference type="NCBI Taxonomy" id="1507870"/>
    <lineage>
        <taxon>Eukaryota</taxon>
        <taxon>Fungi</taxon>
        <taxon>Dikarya</taxon>
        <taxon>Ascomycota</taxon>
        <taxon>Pezizomycotina</taxon>
        <taxon>Dothideomycetes</taxon>
        <taxon>Dothideomycetidae</taxon>
        <taxon>Cladosporiales</taxon>
        <taxon>Cladosporiaceae</taxon>
        <taxon>Cryoendolithus</taxon>
    </lineage>
</organism>
<proteinExistence type="predicted"/>
<dbReference type="EMBL" id="NAJO01000011">
    <property type="protein sequence ID" value="OQO08807.1"/>
    <property type="molecule type" value="Genomic_DNA"/>
</dbReference>
<gene>
    <name evidence="1" type="ORF">B0A48_05697</name>
</gene>
<comment type="caution">
    <text evidence="1">The sequence shown here is derived from an EMBL/GenBank/DDBJ whole genome shotgun (WGS) entry which is preliminary data.</text>
</comment>
<evidence type="ECO:0000313" key="2">
    <source>
        <dbReference type="Proteomes" id="UP000192596"/>
    </source>
</evidence>
<dbReference type="Proteomes" id="UP000192596">
    <property type="component" value="Unassembled WGS sequence"/>
</dbReference>
<accession>A0A1V8TBL2</accession>
<dbReference type="InParanoid" id="A0A1V8TBL2"/>
<keyword evidence="2" id="KW-1185">Reference proteome</keyword>
<dbReference type="AlphaFoldDB" id="A0A1V8TBL2"/>
<dbReference type="STRING" id="1507870.A0A1V8TBL2"/>
<reference evidence="2" key="1">
    <citation type="submission" date="2017-03" db="EMBL/GenBank/DDBJ databases">
        <title>Genomes of endolithic fungi from Antarctica.</title>
        <authorList>
            <person name="Coleine C."/>
            <person name="Masonjones S."/>
            <person name="Stajich J.E."/>
        </authorList>
    </citation>
    <scope>NUCLEOTIDE SEQUENCE [LARGE SCALE GENOMIC DNA]</scope>
    <source>
        <strain evidence="2">CCFEE 5527</strain>
    </source>
</reference>
<name>A0A1V8TBL2_9PEZI</name>
<dbReference type="OrthoDB" id="432970at2759"/>
<evidence type="ECO:0000313" key="1">
    <source>
        <dbReference type="EMBL" id="OQO08807.1"/>
    </source>
</evidence>